<organism evidence="1 2">
    <name type="scientific">Siphonobacter curvatus</name>
    <dbReference type="NCBI Taxonomy" id="2094562"/>
    <lineage>
        <taxon>Bacteria</taxon>
        <taxon>Pseudomonadati</taxon>
        <taxon>Bacteroidota</taxon>
        <taxon>Cytophagia</taxon>
        <taxon>Cytophagales</taxon>
        <taxon>Cytophagaceae</taxon>
        <taxon>Siphonobacter</taxon>
    </lineage>
</organism>
<name>A0A2S7INJ0_9BACT</name>
<dbReference type="OrthoDB" id="1151239at2"/>
<evidence type="ECO:0000313" key="1">
    <source>
        <dbReference type="EMBL" id="PQA59178.1"/>
    </source>
</evidence>
<sequence>MEELEITVNDKQAAFLDAVMNRMDVHDVKVAGMVGGIGSGKSIAMSDLAAIMKEELPRAKGQLACPVVSQAKRSLTPGLRAGWRDRWGMVPYNPATGEGEYVLWKEPPAGFDRPYQEPDDWSNCISFANGFVIEVCGYKLDADAHRGRNDDFVLMDEALRFKREWLKICLGRIRANVGRYDSNLHWLFAFFSSPPYGAEGDWMFEYEELQRKEPRKYHFTQVITRDNLVFLPPGYIAGLKEKLTPLEFEVEVLGKRLSRIPNSYYPGFNWEKHSDIEEINGWYDPTQPLETSVDFNAHFTSNTVFQSKARLLKGLMALFVKEPLANPQTGEKLTMAESLAVKMLERLSGHQNKTLYVTGDRNGQNKSAGSTKSMYELFASVFEAAGWKVILVPLNYNMDLHERFLLMHRILTESDKKDYYLRMHPQDFKPAMVSMMFAPIKADYTKNKGSEKVASIEQENATHLSDTVDYYVIWKYMGGTSYSESGFDIDFF</sequence>
<dbReference type="AlphaFoldDB" id="A0A2S7INJ0"/>
<keyword evidence="2" id="KW-1185">Reference proteome</keyword>
<protein>
    <recommendedName>
        <fullName evidence="3">Terminase</fullName>
    </recommendedName>
</protein>
<dbReference type="Proteomes" id="UP000239590">
    <property type="component" value="Unassembled WGS sequence"/>
</dbReference>
<evidence type="ECO:0008006" key="3">
    <source>
        <dbReference type="Google" id="ProtNLM"/>
    </source>
</evidence>
<dbReference type="EMBL" id="PTRA01000001">
    <property type="protein sequence ID" value="PQA59178.1"/>
    <property type="molecule type" value="Genomic_DNA"/>
</dbReference>
<dbReference type="Gene3D" id="3.40.50.300">
    <property type="entry name" value="P-loop containing nucleotide triphosphate hydrolases"/>
    <property type="match status" value="1"/>
</dbReference>
<gene>
    <name evidence="1" type="ORF">C5O19_05845</name>
</gene>
<accession>A0A2S7INJ0</accession>
<dbReference type="RefSeq" id="WP_104710481.1">
    <property type="nucleotide sequence ID" value="NZ_PTRA01000001.1"/>
</dbReference>
<evidence type="ECO:0000313" key="2">
    <source>
        <dbReference type="Proteomes" id="UP000239590"/>
    </source>
</evidence>
<dbReference type="InterPro" id="IPR027417">
    <property type="entry name" value="P-loop_NTPase"/>
</dbReference>
<comment type="caution">
    <text evidence="1">The sequence shown here is derived from an EMBL/GenBank/DDBJ whole genome shotgun (WGS) entry which is preliminary data.</text>
</comment>
<reference evidence="2" key="1">
    <citation type="submission" date="2018-02" db="EMBL/GenBank/DDBJ databases">
        <title>Genome sequencing of Solimonas sp. HR-BB.</title>
        <authorList>
            <person name="Lee Y."/>
            <person name="Jeon C.O."/>
        </authorList>
    </citation>
    <scope>NUCLEOTIDE SEQUENCE [LARGE SCALE GENOMIC DNA]</scope>
    <source>
        <strain evidence="2">HR-U</strain>
    </source>
</reference>
<proteinExistence type="predicted"/>